<gene>
    <name evidence="1" type="ORF">TMSB3V08_LOCUS11509</name>
</gene>
<sequence length="194" mass="22791">MKNLESFRILLARSRRVIRESRRESWRKFISTLTISTPTTKWDDDVHHGIFAESESSDEFPVGIEFDRVFRIPQISFWFRFGTIYRATPEFTLYPLYYNTAYKEELLHRYVKKKNRPWSMGGQIYRCTDQDVEPVIFKYHELTSTSPYDLGIAMNLVGDNLWSMNPVAAKASPKCWSSLNQGDFLQNSQVYGCT</sequence>
<dbReference type="EMBL" id="OB798378">
    <property type="protein sequence ID" value="CAD7434859.1"/>
    <property type="molecule type" value="Genomic_DNA"/>
</dbReference>
<evidence type="ECO:0000313" key="1">
    <source>
        <dbReference type="EMBL" id="CAD7434859.1"/>
    </source>
</evidence>
<protein>
    <submittedName>
        <fullName evidence="1">Uncharacterized protein</fullName>
    </submittedName>
</protein>
<accession>A0A7R9EIX7</accession>
<name>A0A7R9EIX7_9NEOP</name>
<reference evidence="1" key="1">
    <citation type="submission" date="2020-11" db="EMBL/GenBank/DDBJ databases">
        <authorList>
            <person name="Tran Van P."/>
        </authorList>
    </citation>
    <scope>NUCLEOTIDE SEQUENCE</scope>
</reference>
<dbReference type="AlphaFoldDB" id="A0A7R9EIX7"/>
<organism evidence="1">
    <name type="scientific">Timema monikensis</name>
    <dbReference type="NCBI Taxonomy" id="170555"/>
    <lineage>
        <taxon>Eukaryota</taxon>
        <taxon>Metazoa</taxon>
        <taxon>Ecdysozoa</taxon>
        <taxon>Arthropoda</taxon>
        <taxon>Hexapoda</taxon>
        <taxon>Insecta</taxon>
        <taxon>Pterygota</taxon>
        <taxon>Neoptera</taxon>
        <taxon>Polyneoptera</taxon>
        <taxon>Phasmatodea</taxon>
        <taxon>Timematodea</taxon>
        <taxon>Timematoidea</taxon>
        <taxon>Timematidae</taxon>
        <taxon>Timema</taxon>
    </lineage>
</organism>
<proteinExistence type="predicted"/>